<feature type="region of interest" description="Disordered" evidence="4">
    <location>
        <begin position="428"/>
        <end position="463"/>
    </location>
</feature>
<keyword evidence="9" id="KW-1185">Reference proteome</keyword>
<dbReference type="CDD" id="cd00185">
    <property type="entry name" value="TNFRSF"/>
    <property type="match status" value="1"/>
</dbReference>
<evidence type="ECO:0000313" key="8">
    <source>
        <dbReference type="EMBL" id="KNC54923.1"/>
    </source>
</evidence>
<dbReference type="SUPFAM" id="SSF109885">
    <property type="entry name" value="I/LWEQ domain"/>
    <property type="match status" value="1"/>
</dbReference>
<feature type="transmembrane region" description="Helical" evidence="5">
    <location>
        <begin position="2988"/>
        <end position="3006"/>
    </location>
</feature>
<dbReference type="InterPro" id="IPR035963">
    <property type="entry name" value="FERM_2"/>
</dbReference>
<dbReference type="GO" id="GO:0098609">
    <property type="term" value="P:cell-cell adhesion"/>
    <property type="evidence" value="ECO:0007669"/>
    <property type="project" value="TreeGrafter"/>
</dbReference>
<evidence type="ECO:0000256" key="5">
    <source>
        <dbReference type="SAM" id="Phobius"/>
    </source>
</evidence>
<dbReference type="InterPro" id="IPR000299">
    <property type="entry name" value="FERM_domain"/>
</dbReference>
<dbReference type="PANTHER" id="PTHR19981:SF1">
    <property type="entry name" value="RHEA, ISOFORM B"/>
    <property type="match status" value="1"/>
</dbReference>
<keyword evidence="5" id="KW-0812">Transmembrane</keyword>
<dbReference type="Gene3D" id="1.20.80.10">
    <property type="match status" value="1"/>
</dbReference>
<feature type="transmembrane region" description="Helical" evidence="5">
    <location>
        <begin position="2737"/>
        <end position="2756"/>
    </location>
</feature>
<evidence type="ECO:0000256" key="2">
    <source>
        <dbReference type="ARBA" id="ARBA00022490"/>
    </source>
</evidence>
<dbReference type="SMART" id="SM00307">
    <property type="entry name" value="ILWEQ"/>
    <property type="match status" value="1"/>
</dbReference>
<dbReference type="Pfam" id="PF00373">
    <property type="entry name" value="FERM_M"/>
    <property type="match status" value="1"/>
</dbReference>
<dbReference type="EMBL" id="GL349492">
    <property type="protein sequence ID" value="KNC54923.1"/>
    <property type="molecule type" value="Genomic_DNA"/>
</dbReference>
<dbReference type="Gene3D" id="1.20.1410.10">
    <property type="entry name" value="I/LWEQ domain"/>
    <property type="match status" value="1"/>
</dbReference>
<dbReference type="PROSITE" id="PS50057">
    <property type="entry name" value="FERM_3"/>
    <property type="match status" value="1"/>
</dbReference>
<gene>
    <name evidence="8" type="ORF">AMSG_12367</name>
</gene>
<feature type="transmembrane region" description="Helical" evidence="5">
    <location>
        <begin position="2882"/>
        <end position="2903"/>
    </location>
</feature>
<comment type="subcellular location">
    <subcellularLocation>
        <location evidence="1">Cytoplasm</location>
    </subcellularLocation>
</comment>
<dbReference type="GO" id="GO:0005737">
    <property type="term" value="C:cytoplasm"/>
    <property type="evidence" value="ECO:0007669"/>
    <property type="project" value="UniProtKB-SubCell"/>
</dbReference>
<feature type="transmembrane region" description="Helical" evidence="5">
    <location>
        <begin position="2696"/>
        <end position="2717"/>
    </location>
</feature>
<dbReference type="PROSITE" id="PS50945">
    <property type="entry name" value="I_LWEQ"/>
    <property type="match status" value="1"/>
</dbReference>
<dbReference type="InterPro" id="IPR014352">
    <property type="entry name" value="FERM/acyl-CoA-bd_prot_sf"/>
</dbReference>
<evidence type="ECO:0000256" key="4">
    <source>
        <dbReference type="SAM" id="MobiDB-lite"/>
    </source>
</evidence>
<keyword evidence="5" id="KW-0472">Membrane</keyword>
<accession>A0A0L0DTW8</accession>
<dbReference type="GO" id="GO:0030036">
    <property type="term" value="P:actin cytoskeleton organization"/>
    <property type="evidence" value="ECO:0007669"/>
    <property type="project" value="TreeGrafter"/>
</dbReference>
<name>A0A0L0DTW8_THETB</name>
<feature type="coiled-coil region" evidence="3">
    <location>
        <begin position="2339"/>
        <end position="2366"/>
    </location>
</feature>
<feature type="transmembrane region" description="Helical" evidence="5">
    <location>
        <begin position="2956"/>
        <end position="2976"/>
    </location>
</feature>
<dbReference type="Gene3D" id="2.30.29.30">
    <property type="entry name" value="Pleckstrin-homology domain (PH domain)/Phosphotyrosine-binding domain (PTB)"/>
    <property type="match status" value="1"/>
</dbReference>
<dbReference type="PANTHER" id="PTHR19981">
    <property type="entry name" value="TALIN"/>
    <property type="match status" value="1"/>
</dbReference>
<dbReference type="InterPro" id="IPR002558">
    <property type="entry name" value="ILWEQ_dom"/>
</dbReference>
<dbReference type="Gene3D" id="1.20.1420.10">
    <property type="entry name" value="Talin, central domain"/>
    <property type="match status" value="5"/>
</dbReference>
<feature type="domain" description="FERM" evidence="6">
    <location>
        <begin position="96"/>
        <end position="417"/>
    </location>
</feature>
<dbReference type="SUPFAM" id="SSF50729">
    <property type="entry name" value="PH domain-like"/>
    <property type="match status" value="1"/>
</dbReference>
<dbReference type="Pfam" id="PF24633">
    <property type="entry name" value="DUF7630"/>
    <property type="match status" value="1"/>
</dbReference>
<dbReference type="SUPFAM" id="SSF47031">
    <property type="entry name" value="Second domain of FERM"/>
    <property type="match status" value="1"/>
</dbReference>
<dbReference type="STRING" id="461836.A0A0L0DTW8"/>
<dbReference type="InterPro" id="IPR009030">
    <property type="entry name" value="Growth_fac_rcpt_cys_sf"/>
</dbReference>
<organism evidence="8 9">
    <name type="scientific">Thecamonas trahens ATCC 50062</name>
    <dbReference type="NCBI Taxonomy" id="461836"/>
    <lineage>
        <taxon>Eukaryota</taxon>
        <taxon>Apusozoa</taxon>
        <taxon>Apusomonadida</taxon>
        <taxon>Apusomonadidae</taxon>
        <taxon>Thecamonas</taxon>
    </lineage>
</organism>
<dbReference type="eggNOG" id="KOG4261">
    <property type="taxonomic scope" value="Eukaryota"/>
</dbReference>
<evidence type="ECO:0000256" key="1">
    <source>
        <dbReference type="ARBA" id="ARBA00004496"/>
    </source>
</evidence>
<dbReference type="InterPro" id="IPR019749">
    <property type="entry name" value="Band_41_domain"/>
</dbReference>
<dbReference type="InterPro" id="IPR019748">
    <property type="entry name" value="FERM_central"/>
</dbReference>
<dbReference type="InterPro" id="IPR054060">
    <property type="entry name" value="TLN1-like_RS"/>
</dbReference>
<dbReference type="InterPro" id="IPR056047">
    <property type="entry name" value="CRMPA-like_DUF7630"/>
</dbReference>
<evidence type="ECO:0000256" key="3">
    <source>
        <dbReference type="SAM" id="Coils"/>
    </source>
</evidence>
<dbReference type="SMART" id="SM00295">
    <property type="entry name" value="B41"/>
    <property type="match status" value="1"/>
</dbReference>
<feature type="transmembrane region" description="Helical" evidence="5">
    <location>
        <begin position="2792"/>
        <end position="2816"/>
    </location>
</feature>
<dbReference type="RefSeq" id="XP_013753531.1">
    <property type="nucleotide sequence ID" value="XM_013898077.1"/>
</dbReference>
<feature type="transmembrane region" description="Helical" evidence="5">
    <location>
        <begin position="3012"/>
        <end position="3034"/>
    </location>
</feature>
<dbReference type="SUPFAM" id="SSF47220">
    <property type="entry name" value="alpha-catenin/vinculin-like"/>
    <property type="match status" value="1"/>
</dbReference>
<dbReference type="SUPFAM" id="SSF57184">
    <property type="entry name" value="Growth factor receptor domain"/>
    <property type="match status" value="1"/>
</dbReference>
<evidence type="ECO:0000313" key="9">
    <source>
        <dbReference type="Proteomes" id="UP000054408"/>
    </source>
</evidence>
<dbReference type="Proteomes" id="UP000054408">
    <property type="component" value="Unassembled WGS sequence"/>
</dbReference>
<dbReference type="GeneID" id="25570281"/>
<feature type="transmembrane region" description="Helical" evidence="5">
    <location>
        <begin position="2762"/>
        <end position="2785"/>
    </location>
</feature>
<feature type="domain" description="I/LWEQ" evidence="7">
    <location>
        <begin position="2323"/>
        <end position="2556"/>
    </location>
</feature>
<sequence length="3092" mass="320764">MSEPSQSVAVTVQVYGDTQANRDEVVQSKTLRLSLSLTVSEAIAEIARQTRHSPDGRGLYQPIGPGVVEPRWLVEDQKLFGRVSADSELYFKLKMRRVKVQILGDKATVVQIDDSLVISQIIFKVSEQIGLTNPEEYGMKRPEDKDDYSKWLPLDRTLENAGIMPGDVLLFMKKLFFYDKFIDEKDEVALNMLYCQTRDAILNCSLELESEEEVALFGSIIYLDTVGPYDDSKGEPKLTDLSPYVPNISKWHKSKKLAAAIVRRYKALGGPTLKKYTSAAGAPDHQAYQAAYVSFMAQNKSKFCQIARTKPLYGYVYFDASMKRRRRRALRKSNKFEAMPVVLALGRDYFLVLDPKKDREIVIEHHYQEVLQWQGTGNKLTIDCAEYEDSLLTFLTSDAEPIAEYLRSYISLHRRRVDDPLADPAALTGADDDAIATGDAGGAGPSGRSFAVRPPASDDDDVPHDIADVKVLIEALPLDNKTIVEGPPLDAPTPEHRLVVTTKTKDAISSQLVEASKASQALLLAALTPGPDAAGFDAADLLRAARSLDDALNSLVGHVGTAAGISDKDGDDCLDDMAKLAANSSVMVKAATVAALGTAAGEVDTIALSDLLEASRDVGFALKNLLGSTQVIGTVNDIPELPANMLDLLAAADAVAAALKDMTGLLPRLSSTDPDSPEAAVAAELSSLSLEGDKLRSTLSLAAVAYADDDQLAAMDSKVEALRLRLAALDDLLVTLPPGADDLLAAAAAVRDALATLIDAKDSVVHPADRSAEVEDAAGLVKADVAELIALVSSDRLKKKRLLVAMKGVANDAARLGLLADLEAQSVIDSELQKSLLAAAKDLSEAMMNLISASTSLSKSLDSEKKRAKTITAAANVGDYASQFMMVRTRIAAMNTLVAASKSTLAAVELTVTEAALELNDIRNQSRKADLDRAMTAVTAPADALTHALYVFLAAPNDSAYQAELISSAGTAIRKFTILAQVGKAAAALSDDSIYLLSAAQALADALATLKASLKDASTACWQLEVDDALANMRESIDDVTGALADHAAGTLAPESNATQQSAQDELLSNLTSMAGFIVLTSAAVLDARAAELSSSIKAMADEIQYLVDAAEAVAVNSSSSATTSACLVAGKDAADATLAFALVAKAGMLHNSDPQLAHKLDATATALSATLVALRQALPGIGTIDVAISQIEAAAACLDPRALPPVDADDVFDDAKVELSGAVRALASGLLQLHPAANESPDALSHAVSTVLDLVKSVLALSMNCAALTSVSTARASIVASARAAAESIVAALAATKAYACDFDSPDTATALRAAADSAASALEVLLRALASGEMVEGDSVAANCELAAQRIEAAAKRLVLDELPDGDEAAFKSAQAELLGAAKELSQATDQLALYAKAGKAKKTGAASVELADVTVTVVDAVLTAAASLPGTGPSGLSPAAFKPAVKDCLDAIRTMIQADSAHKPDKALLKTVAAVGRAVMALASALNDKAELVDDDAVVNEMAVYATALQKAARKLILAAGAYVPKRDDSDLHSKFLSRAKNVAVKCTKLNEFAKIRFASTGRASAASSSAALALALRQREMIDASAATGDAALTNPDSGSLSSVALAALGPAASLGQLPPGVAAQLNLLSLAAELADALGHLVGAAKMSTAAPDDASSSAMLSSAAAPVADALDALIDATRYAGPGEAACERAIATGSTVVAKLADAGLNISVGALALAPSPDHGLHVNDLLVAARELSDALNALVLAAGTSPKALATAGDSLAGVVGKFGAAALTVATTSADVASAAQTLRLAKDVVEQANSVCSAARDAGGDPDARGALKATQTGNALTLETLQALVDFLGSLAASGHDCDVAIVNIENATRALDRKLAPPATKAHKELERALRAAAKRLVGAMAKIVHASKDTPSELGAASKDAAKIFPDLVAVVIGESALVAGTDAAAALDAAMRSLADACIGLVEAAKAVELSPKDAAAKAGVSGASEAVTKDITGLLLASKAVGALQKESEEAKRVIEEALVELSTSLYLASNEQLYVRATQSYKSHENAIDAQCKTVAHAVSEMLKAADGPLAALGTIALHSAEAVKHLVLIVVAAASGLDAAALQIPLLNAAKALATAFVTFIDACQANGEASGGAKKHAKKAVKAAAKAVAMAIAAMINAAKETAADAMAGTKALLSAAAKIAKARDELAAGAASPAGAHGSVSGEELIPAAKATNTAAAKLYFASTKGQDVIAARANDLAASAVPLLALVAAAAAAPGLPDADVSGLLSAARALADALATLLERMQDVSAEPSDLAPASRAVGTAVADLVGVASFLGQAPADLSDAPADVAERALNSAADSIDAAAARLRELQAEQAALASASARYSSSLLGSCLGMADATAELVRAAQLAQAEIVASGATHDGEVFHADPKWAEGLVSAAREVVAATEQLVIYADAFVKGDGDDAYIVAASQVVSSATAHLVMAARAKAASLVSEPQVRLDKAAKAVKRATRDLVSTVEASIEDDVADNGNRSLSIREKFERQEKVRRMEEELARLQQNLNKALYPLICAPCSEGSFSYTLSAEACVAYPACPDHTRRVSKGSTLFAPPCVCKPGYYAPRLVPDVACVACPRGGVCVGDSLRRPSAAAGYFDVSNVTGAVLQLEACPRPSACMADSQCAEGTSGFMCRVCGSGYYTDADGDCAMCPGYARAAFATFLVALAVVLVAGLAGVIRLTYRRGEDMRALASLPHGVKAGVLFVQTLAVIGSATLLKWPSAVFALLNTFSIFNLTISLVGAECVLGGFVETYVLSVLLPTALVVLIAFAAGCARWLCGMGHVRLGAVVQRALCVLGPMMYITAAHGSLLLFDCTRLPSGEYVLDADVGENCYDAQWYTMLPFGLYAVVMYVIGLPAYVGIALWRSRRVLHEPQIQIKLGILYRAFKPQFYMYEVWLLGKRLVLVAASLFFSRLMVWLIFLLVVLFASFAAIQLRLAPFRLPAHNRLELQLDSIVIFLLLLGAFFWADDFPNPVSHALFVVMAIAAICLALLLVLRTTLREFRGRRKQAAAVGVEMAEAGGSGSARSLSSVVLLSEERSEEESDSASVLSVSG</sequence>
<dbReference type="Gene3D" id="3.10.20.90">
    <property type="entry name" value="Phosphatidylinositol 3-kinase Catalytic Subunit, Chain A, domain 1"/>
    <property type="match status" value="1"/>
</dbReference>
<evidence type="ECO:0000259" key="6">
    <source>
        <dbReference type="PROSITE" id="PS50057"/>
    </source>
</evidence>
<keyword evidence="3" id="KW-0175">Coiled coil</keyword>
<evidence type="ECO:0000259" key="7">
    <source>
        <dbReference type="PROSITE" id="PS50945"/>
    </source>
</evidence>
<evidence type="ECO:0008006" key="10">
    <source>
        <dbReference type="Google" id="ProtNLM"/>
    </source>
</evidence>
<dbReference type="GO" id="GO:0005886">
    <property type="term" value="C:plasma membrane"/>
    <property type="evidence" value="ECO:0007669"/>
    <property type="project" value="TreeGrafter"/>
</dbReference>
<dbReference type="InterPro" id="IPR011993">
    <property type="entry name" value="PH-like_dom_sf"/>
</dbReference>
<protein>
    <recommendedName>
        <fullName evidence="10">FERM domain-containing protein</fullName>
    </recommendedName>
</protein>
<keyword evidence="2" id="KW-0963">Cytoplasm</keyword>
<dbReference type="InterPro" id="IPR035964">
    <property type="entry name" value="I/LWEQ_dom_sf"/>
</dbReference>
<keyword evidence="5" id="KW-1133">Transmembrane helix</keyword>
<dbReference type="OrthoDB" id="430826at2759"/>
<reference evidence="8 9" key="1">
    <citation type="submission" date="2010-05" db="EMBL/GenBank/DDBJ databases">
        <title>The Genome Sequence of Thecamonas trahens ATCC 50062.</title>
        <authorList>
            <consortium name="The Broad Institute Genome Sequencing Platform"/>
            <person name="Russ C."/>
            <person name="Cuomo C."/>
            <person name="Shea T."/>
            <person name="Young S.K."/>
            <person name="Zeng Q."/>
            <person name="Koehrsen M."/>
            <person name="Haas B."/>
            <person name="Borodovsky M."/>
            <person name="Guigo R."/>
            <person name="Alvarado L."/>
            <person name="Berlin A."/>
            <person name="Bochicchio J."/>
            <person name="Borenstein D."/>
            <person name="Chapman S."/>
            <person name="Chen Z."/>
            <person name="Freedman E."/>
            <person name="Gellesch M."/>
            <person name="Goldberg J."/>
            <person name="Griggs A."/>
            <person name="Gujja S."/>
            <person name="Heilman E."/>
            <person name="Heiman D."/>
            <person name="Hepburn T."/>
            <person name="Howarth C."/>
            <person name="Jen D."/>
            <person name="Larson L."/>
            <person name="Mehta T."/>
            <person name="Park D."/>
            <person name="Pearson M."/>
            <person name="Roberts A."/>
            <person name="Saif S."/>
            <person name="Shenoy N."/>
            <person name="Sisk P."/>
            <person name="Stolte C."/>
            <person name="Sykes S."/>
            <person name="Thomson T."/>
            <person name="Walk T."/>
            <person name="White J."/>
            <person name="Yandava C."/>
            <person name="Burger G."/>
            <person name="Gray M.W."/>
            <person name="Holland P.W.H."/>
            <person name="King N."/>
            <person name="Lang F.B.F."/>
            <person name="Roger A.J."/>
            <person name="Ruiz-Trillo I."/>
            <person name="Lander E."/>
            <person name="Nusbaum C."/>
        </authorList>
    </citation>
    <scope>NUCLEOTIDE SEQUENCE [LARGE SCALE GENOMIC DNA]</scope>
    <source>
        <strain evidence="8 9">ATCC 50062</strain>
    </source>
</reference>
<dbReference type="Pfam" id="PF21865">
    <property type="entry name" value="TLN1-like_RS"/>
    <property type="match status" value="2"/>
</dbReference>
<dbReference type="GO" id="GO:0051015">
    <property type="term" value="F:actin filament binding"/>
    <property type="evidence" value="ECO:0007669"/>
    <property type="project" value="InterPro"/>
</dbReference>
<dbReference type="Pfam" id="PF01608">
    <property type="entry name" value="I_LWEQ"/>
    <property type="match status" value="1"/>
</dbReference>
<proteinExistence type="predicted"/>
<dbReference type="InterPro" id="IPR036723">
    <property type="entry name" value="Alpha-catenin/vinculin-like_sf"/>
</dbReference>